<evidence type="ECO:0000259" key="4">
    <source>
        <dbReference type="PROSITE" id="PS50110"/>
    </source>
</evidence>
<feature type="modified residue" description="4-aspartylphosphate" evidence="3">
    <location>
        <position position="52"/>
    </location>
</feature>
<reference evidence="5 6" key="1">
    <citation type="submission" date="2016-10" db="EMBL/GenBank/DDBJ databases">
        <authorList>
            <person name="de Groot N.N."/>
        </authorList>
    </citation>
    <scope>NUCLEOTIDE SEQUENCE [LARGE SCALE GENOMIC DNA]</scope>
    <source>
        <strain evidence="5 6">CGMCC 1.5012</strain>
    </source>
</reference>
<dbReference type="Gene3D" id="3.40.50.2300">
    <property type="match status" value="1"/>
</dbReference>
<gene>
    <name evidence="5" type="ORF">SAMN05192585_11857</name>
</gene>
<evidence type="ECO:0000313" key="5">
    <source>
        <dbReference type="EMBL" id="SDN40708.1"/>
    </source>
</evidence>
<dbReference type="InterPro" id="IPR011006">
    <property type="entry name" value="CheY-like_superfamily"/>
</dbReference>
<feature type="domain" description="Response regulatory" evidence="4">
    <location>
        <begin position="2"/>
        <end position="117"/>
    </location>
</feature>
<protein>
    <recommendedName>
        <fullName evidence="1">Stage 0 sporulation protein A homolog</fullName>
    </recommendedName>
</protein>
<keyword evidence="6" id="KW-1185">Reference proteome</keyword>
<dbReference type="InterPro" id="IPR052048">
    <property type="entry name" value="ST_Response_Regulator"/>
</dbReference>
<dbReference type="Proteomes" id="UP000199182">
    <property type="component" value="Unassembled WGS sequence"/>
</dbReference>
<name>A0A1H0B4R5_9FIRM</name>
<keyword evidence="3" id="KW-0597">Phosphoprotein</keyword>
<dbReference type="STRING" id="258515.SAMN05192585_11857"/>
<evidence type="ECO:0000313" key="6">
    <source>
        <dbReference type="Proteomes" id="UP000199182"/>
    </source>
</evidence>
<dbReference type="SMART" id="SM00448">
    <property type="entry name" value="REC"/>
    <property type="match status" value="1"/>
</dbReference>
<evidence type="ECO:0000256" key="1">
    <source>
        <dbReference type="ARBA" id="ARBA00018672"/>
    </source>
</evidence>
<dbReference type="EMBL" id="FNID01000018">
    <property type="protein sequence ID" value="SDN40708.1"/>
    <property type="molecule type" value="Genomic_DNA"/>
</dbReference>
<organism evidence="5 6">
    <name type="scientific">Acetanaerobacterium elongatum</name>
    <dbReference type="NCBI Taxonomy" id="258515"/>
    <lineage>
        <taxon>Bacteria</taxon>
        <taxon>Bacillati</taxon>
        <taxon>Bacillota</taxon>
        <taxon>Clostridia</taxon>
        <taxon>Eubacteriales</taxon>
        <taxon>Oscillospiraceae</taxon>
        <taxon>Acetanaerobacterium</taxon>
    </lineage>
</organism>
<dbReference type="InterPro" id="IPR001789">
    <property type="entry name" value="Sig_transdc_resp-reg_receiver"/>
</dbReference>
<dbReference type="AlphaFoldDB" id="A0A1H0B4R5"/>
<accession>A0A1H0B4R5</accession>
<sequence length="120" mass="13208">MKALVCDDSILVRKKFKELLTKIGFGTLLEATDGEEAVRIYKAQQPDIVFMDIIMPKKTGLEALKEIRAANPNAKVVMASSVGTQSHLKEAVDFGVYDFLQKPIEDAQVLKIVSNLANGK</sequence>
<evidence type="ECO:0000256" key="2">
    <source>
        <dbReference type="ARBA" id="ARBA00024867"/>
    </source>
</evidence>
<comment type="function">
    <text evidence="2">May play the central regulatory role in sporulation. It may be an element of the effector pathway responsible for the activation of sporulation genes in response to nutritional stress. Spo0A may act in concert with spo0H (a sigma factor) to control the expression of some genes that are critical to the sporulation process.</text>
</comment>
<evidence type="ECO:0000256" key="3">
    <source>
        <dbReference type="PROSITE-ProRule" id="PRU00169"/>
    </source>
</evidence>
<dbReference type="PANTHER" id="PTHR43228">
    <property type="entry name" value="TWO-COMPONENT RESPONSE REGULATOR"/>
    <property type="match status" value="1"/>
</dbReference>
<proteinExistence type="predicted"/>
<dbReference type="PROSITE" id="PS50110">
    <property type="entry name" value="RESPONSE_REGULATORY"/>
    <property type="match status" value="1"/>
</dbReference>
<dbReference type="GO" id="GO:0000160">
    <property type="term" value="P:phosphorelay signal transduction system"/>
    <property type="evidence" value="ECO:0007669"/>
    <property type="project" value="InterPro"/>
</dbReference>
<dbReference type="Pfam" id="PF00072">
    <property type="entry name" value="Response_reg"/>
    <property type="match status" value="1"/>
</dbReference>
<dbReference type="SUPFAM" id="SSF52172">
    <property type="entry name" value="CheY-like"/>
    <property type="match status" value="1"/>
</dbReference>
<dbReference type="PANTHER" id="PTHR43228:SF1">
    <property type="entry name" value="TWO-COMPONENT RESPONSE REGULATOR ARR22"/>
    <property type="match status" value="1"/>
</dbReference>